<feature type="transmembrane region" description="Helical" evidence="2">
    <location>
        <begin position="24"/>
        <end position="41"/>
    </location>
</feature>
<dbReference type="PANTHER" id="PTHR20992:SF9">
    <property type="entry name" value="AT15442P-RELATED"/>
    <property type="match status" value="1"/>
</dbReference>
<proteinExistence type="predicted"/>
<reference evidence="3 4" key="1">
    <citation type="submission" date="2007-01" db="EMBL/GenBank/DDBJ databases">
        <authorList>
            <person name="Haygood M."/>
            <person name="Podell S."/>
            <person name="Anderson C."/>
            <person name="Hopkinson B."/>
            <person name="Roe K."/>
            <person name="Barbeau K."/>
            <person name="Gaasterland T."/>
            <person name="Ferriera S."/>
            <person name="Johnson J."/>
            <person name="Kravitz S."/>
            <person name="Beeson K."/>
            <person name="Sutton G."/>
            <person name="Rogers Y.-H."/>
            <person name="Friedman R."/>
            <person name="Frazier M."/>
            <person name="Venter J.C."/>
        </authorList>
    </citation>
    <scope>NUCLEOTIDE SEQUENCE [LARGE SCALE GENOMIC DNA]</scope>
    <source>
        <strain evidence="3 4">ATCC 23134</strain>
    </source>
</reference>
<name>A1ZEH9_MICM2</name>
<dbReference type="eggNOG" id="COG1808">
    <property type="taxonomic scope" value="Bacteria"/>
</dbReference>
<feature type="transmembrane region" description="Helical" evidence="2">
    <location>
        <begin position="144"/>
        <end position="166"/>
    </location>
</feature>
<comment type="caution">
    <text evidence="3">The sequence shown here is derived from an EMBL/GenBank/DDBJ whole genome shotgun (WGS) entry which is preliminary data.</text>
</comment>
<evidence type="ECO:0000313" key="4">
    <source>
        <dbReference type="Proteomes" id="UP000004095"/>
    </source>
</evidence>
<keyword evidence="4" id="KW-1185">Reference proteome</keyword>
<accession>A1ZEH9</accession>
<gene>
    <name evidence="3" type="ORF">M23134_04319</name>
</gene>
<evidence type="ECO:0000313" key="3">
    <source>
        <dbReference type="EMBL" id="EAY31486.1"/>
    </source>
</evidence>
<feature type="transmembrane region" description="Helical" evidence="2">
    <location>
        <begin position="172"/>
        <end position="195"/>
    </location>
</feature>
<dbReference type="Proteomes" id="UP000004095">
    <property type="component" value="Unassembled WGS sequence"/>
</dbReference>
<feature type="compositionally biased region" description="Basic and acidic residues" evidence="1">
    <location>
        <begin position="591"/>
        <end position="605"/>
    </location>
</feature>
<evidence type="ECO:0000256" key="2">
    <source>
        <dbReference type="SAM" id="Phobius"/>
    </source>
</evidence>
<dbReference type="Pfam" id="PF04087">
    <property type="entry name" value="DUF389"/>
    <property type="match status" value="1"/>
</dbReference>
<sequence>MDILHDSAPLATVREIDANIEVRGYNIWILVCSALLASIGLDTNSTAVIIGAMLISPLMSPILGVGLGFGINNRQMLERSGRNLLIATIASLLASWLYFAFTPLGEITPEISGRTKPTLLDVLVAFFGGVAGVVSGSRKEKTNAIPGVAIATALMPPLCSAGFGLAKMEWTVFLGAFYLFFINAVFISLSTYLIVRYLKFNEIIKAERKARVKVLSEKAETKKGLSVDEQSELAQVKMEQAQELKDHQKRFFARLIPYFLVAVIAPSIYFLLTFIQEQRTKNRIEEVVNEQLKRKAGFDIIRSEVIDKSDKKEIKLYISAQKEITQVEKRNLNDELNRSGLGDYTLNISRINITKDEIDELNSKIVANFFDLKNNFTTLETKFDSLQRAQLKIQQQRTNVDFMVHISNELKIFYPLIDSVTVKPLPNFLVIDNSKSMSNLSKRSSVEIRDLKHFKLDWDGVFPEITRLDSVELLTLRKGGKKNKHPHFKLSWTSFFPKIEQVKKENVAINQKTNQKDKNKDQKKPNALSVNKEQRSITTVTLFWQQDSSRSLPINVPMEQERIERYFMTNLKLDSVKSELKIQHFVMQPPQDKDETQENEPPPKK</sequence>
<evidence type="ECO:0000256" key="1">
    <source>
        <dbReference type="SAM" id="MobiDB-lite"/>
    </source>
</evidence>
<keyword evidence="2" id="KW-0472">Membrane</keyword>
<organism evidence="3 4">
    <name type="scientific">Microscilla marina ATCC 23134</name>
    <dbReference type="NCBI Taxonomy" id="313606"/>
    <lineage>
        <taxon>Bacteria</taxon>
        <taxon>Pseudomonadati</taxon>
        <taxon>Bacteroidota</taxon>
        <taxon>Cytophagia</taxon>
        <taxon>Cytophagales</taxon>
        <taxon>Microscillaceae</taxon>
        <taxon>Microscilla</taxon>
    </lineage>
</organism>
<feature type="transmembrane region" description="Helical" evidence="2">
    <location>
        <begin position="83"/>
        <end position="99"/>
    </location>
</feature>
<dbReference type="PANTHER" id="PTHR20992">
    <property type="entry name" value="AT15442P-RELATED"/>
    <property type="match status" value="1"/>
</dbReference>
<dbReference type="AlphaFoldDB" id="A1ZEH9"/>
<evidence type="ECO:0008006" key="5">
    <source>
        <dbReference type="Google" id="ProtNLM"/>
    </source>
</evidence>
<feature type="transmembrane region" description="Helical" evidence="2">
    <location>
        <begin position="255"/>
        <end position="275"/>
    </location>
</feature>
<dbReference type="EMBL" id="AAWS01000003">
    <property type="protein sequence ID" value="EAY31486.1"/>
    <property type="molecule type" value="Genomic_DNA"/>
</dbReference>
<feature type="region of interest" description="Disordered" evidence="1">
    <location>
        <begin position="510"/>
        <end position="531"/>
    </location>
</feature>
<feature type="transmembrane region" description="Helical" evidence="2">
    <location>
        <begin position="47"/>
        <end position="71"/>
    </location>
</feature>
<feature type="compositionally biased region" description="Basic and acidic residues" evidence="1">
    <location>
        <begin position="514"/>
        <end position="524"/>
    </location>
</feature>
<dbReference type="InterPro" id="IPR005240">
    <property type="entry name" value="DUF389"/>
</dbReference>
<feature type="region of interest" description="Disordered" evidence="1">
    <location>
        <begin position="586"/>
        <end position="605"/>
    </location>
</feature>
<feature type="transmembrane region" description="Helical" evidence="2">
    <location>
        <begin position="119"/>
        <end position="137"/>
    </location>
</feature>
<protein>
    <recommendedName>
        <fullName evidence="5">Integral membrane protein</fullName>
    </recommendedName>
</protein>
<keyword evidence="2" id="KW-1133">Transmembrane helix</keyword>
<keyword evidence="2" id="KW-0812">Transmembrane</keyword>